<dbReference type="Proteomes" id="UP000203890">
    <property type="component" value="Segment"/>
</dbReference>
<dbReference type="OrthoDB" id="19759at10239"/>
<dbReference type="RefSeq" id="YP_001648167.1">
    <property type="nucleotide sequence ID" value="NC_010191.2"/>
</dbReference>
<sequence length="99" mass="11327">MWKIILTIILTSAFFILFFDKGSFSKNKRQRDVVKVSTADGFIEDTRDAFIIPVYPTQVMDRDITGKIVPIYGDIGTFTGYSSVPEDHWLHGFPHEKAQ</sequence>
<dbReference type="KEGG" id="vg:5845574"/>
<dbReference type="EMBL" id="EU304328">
    <property type="protein sequence ID" value="ABY27871.1"/>
    <property type="molecule type" value="Genomic_DNA"/>
</dbReference>
<keyword evidence="2" id="KW-1185">Reference proteome</keyword>
<reference evidence="1 2" key="1">
    <citation type="journal article" date="2008" name="PLoS ONE">
        <title>Life-cycle and genome of OtV5, a large DNA virus of the pelagic marine unicellular green alga Ostreococcus tauri.</title>
        <authorList>
            <person name="Derelle E."/>
            <person name="Ferraz C."/>
            <person name="Escande M.L."/>
            <person name="Eychenie S."/>
            <person name="Cooke R."/>
            <person name="Piganeau G."/>
            <person name="Desdevises Y."/>
            <person name="Bellec L."/>
            <person name="Moreau H."/>
            <person name="Grimsley N."/>
        </authorList>
    </citation>
    <scope>NUCLEOTIDE SEQUENCE [LARGE SCALE GENOMIC DNA]</scope>
    <source>
        <strain evidence="1 2">OtV5</strain>
    </source>
</reference>
<accession>A9YVY8</accession>
<gene>
    <name evidence="1" type="ORF">OtV5_081c</name>
</gene>
<name>A9YVY8_9PHYC</name>
<dbReference type="GeneID" id="5845574"/>
<proteinExistence type="predicted"/>
<protein>
    <submittedName>
        <fullName evidence="1">Uncharacterized protein</fullName>
    </submittedName>
</protein>
<evidence type="ECO:0000313" key="1">
    <source>
        <dbReference type="EMBL" id="ABY27871.1"/>
    </source>
</evidence>
<organism evidence="1 2">
    <name type="scientific">Ostreococcus tauri virus OtV5</name>
    <dbReference type="NCBI Taxonomy" id="1785753"/>
    <lineage>
        <taxon>Viruses</taxon>
        <taxon>Varidnaviria</taxon>
        <taxon>Bamfordvirae</taxon>
        <taxon>Nucleocytoviricota</taxon>
        <taxon>Megaviricetes</taxon>
        <taxon>Algavirales</taxon>
        <taxon>Phycodnaviridae</taxon>
        <taxon>Prasinovirus</taxon>
        <taxon>Prasinovirus ostreotauri</taxon>
    </lineage>
</organism>
<evidence type="ECO:0000313" key="2">
    <source>
        <dbReference type="Proteomes" id="UP000203890"/>
    </source>
</evidence>